<feature type="compositionally biased region" description="Acidic residues" evidence="1">
    <location>
        <begin position="678"/>
        <end position="689"/>
    </location>
</feature>
<feature type="compositionally biased region" description="Basic and acidic residues" evidence="1">
    <location>
        <begin position="721"/>
        <end position="739"/>
    </location>
</feature>
<feature type="compositionally biased region" description="Acidic residues" evidence="1">
    <location>
        <begin position="767"/>
        <end position="799"/>
    </location>
</feature>
<evidence type="ECO:0000256" key="1">
    <source>
        <dbReference type="SAM" id="MobiDB-lite"/>
    </source>
</evidence>
<feature type="compositionally biased region" description="Acidic residues" evidence="1">
    <location>
        <begin position="623"/>
        <end position="636"/>
    </location>
</feature>
<evidence type="ECO:0000313" key="3">
    <source>
        <dbReference type="Proteomes" id="UP000823633"/>
    </source>
</evidence>
<dbReference type="EMBL" id="JADIMU010000040">
    <property type="protein sequence ID" value="MBO8443339.1"/>
    <property type="molecule type" value="Genomic_DNA"/>
</dbReference>
<feature type="region of interest" description="Disordered" evidence="1">
    <location>
        <begin position="471"/>
        <end position="849"/>
    </location>
</feature>
<sequence length="1022" mass="114315">MSVFHSDEPIAMSSQKAQRNMDEAATFLENDYRSIASLMKGYYPLAILSRAAWYRWSVENDGRSGAMERAVARLCPLLLQSVWSSSFYDKDAGFSSRQEIQEKDWKRIISLVEDASRRYVRLIEARSVLALNAGTISREDWTAYRDALFNEIFLSDLSGLEIRESRRLFTSIGVEDEERLKQCYGMDCQLLTDQLWKLSDSLASGISQLVDQTHAINAEIGAKVDELMAAKPMLTRQLAVDEVVAKGGYKSRLEALSAKGNGYELFSVELSSLLSTQACIPLSATAGSQEAVMKDGSLSALYRPFIRFADRFYCFLGQSLYTALPHAMRKNLVEAGLKTDYSPKSEKIFTNALLSIFRQDDIEDVYTYKGYKADIFLLPSVRHINAWLFPETWATRFHRRQEASATRGQLGHSVLIVDPDGFAPMARQADGRWTVSLSTLCAKLSQEESTYSFLSQLFDLAQKEEPIPEDPYEEVFSEEEGEADDLPPDSWDDEMSDSAMAVVDENEYDRVDDDEKAREIASRLEKEEDELPPDYAAYGKRNVGDASAYELPEQLKDEEVEEELEDLENDDYLPSDPVPAQDDGLDDEEDYLDVAGDLGEEEEYLDESEEEAEEDVSYVPAAEDPDQLSLFDDDDFLPPSEEKTDVLVSLDQLEEETEDLSKEDGTTPEAEEAKVDELADLDQLEDGTEDLSKEDGTTPEAEEAKVDELAQLDQLEDGTEDLSKEDGTTPEAEEAKLDELAQLDQLEDGTEDLTKEDGIPSMTTMEEASEEEEADEAEDELPPSVDDDEPVLDSEEAEKEEALLSSEPSEESQEAAQEAEVIAESALDEDDDEDLMADDQPPYGSEGEWEGKTVGEVAYQDEAVDSQAPVAAEPVIETRSLPEMLTHIVAALKTPVAAFDSFLSEIDAKTLQAFEEALRKSVSACRSEGRDKLLVVPSFNFALLVSDSDRLDALRRMEVRNSAGAQMYARGKDEWTMLLLSYDSSEALRFAWSVKVDASSFQPSDWKIVRSQGEELKKGLRQ</sequence>
<dbReference type="Proteomes" id="UP000823633">
    <property type="component" value="Unassembled WGS sequence"/>
</dbReference>
<feature type="compositionally biased region" description="Acidic residues" evidence="1">
    <location>
        <begin position="556"/>
        <end position="573"/>
    </location>
</feature>
<comment type="caution">
    <text evidence="2">The sequence shown here is derived from an EMBL/GenBank/DDBJ whole genome shotgun (WGS) entry which is preliminary data.</text>
</comment>
<feature type="compositionally biased region" description="Acidic residues" evidence="1">
    <location>
        <begin position="826"/>
        <end position="837"/>
    </location>
</feature>
<organism evidence="2 3">
    <name type="scientific">Candidatus Aphodenecus pullistercoris</name>
    <dbReference type="NCBI Taxonomy" id="2840669"/>
    <lineage>
        <taxon>Bacteria</taxon>
        <taxon>Pseudomonadati</taxon>
        <taxon>Spirochaetota</taxon>
        <taxon>Spirochaetia</taxon>
        <taxon>Spirochaetales</taxon>
        <taxon>Candidatus Aphodenecus</taxon>
    </lineage>
</organism>
<feature type="compositionally biased region" description="Basic and acidic residues" evidence="1">
    <location>
        <begin position="659"/>
        <end position="677"/>
    </location>
</feature>
<feature type="compositionally biased region" description="Basic and acidic residues" evidence="1">
    <location>
        <begin position="513"/>
        <end position="526"/>
    </location>
</feature>
<feature type="compositionally biased region" description="Low complexity" evidence="1">
    <location>
        <begin position="814"/>
        <end position="825"/>
    </location>
</feature>
<feature type="compositionally biased region" description="Acidic residues" evidence="1">
    <location>
        <begin position="583"/>
        <end position="616"/>
    </location>
</feature>
<feature type="compositionally biased region" description="Basic and acidic residues" evidence="1">
    <location>
        <begin position="690"/>
        <end position="708"/>
    </location>
</feature>
<name>A0A9D9H9X3_9SPIR</name>
<accession>A0A9D9H9X3</accession>
<dbReference type="AlphaFoldDB" id="A0A9D9H9X3"/>
<gene>
    <name evidence="2" type="ORF">IAC42_06220</name>
</gene>
<proteinExistence type="predicted"/>
<protein>
    <submittedName>
        <fullName evidence="2">Uncharacterized protein</fullName>
    </submittedName>
</protein>
<feature type="compositionally biased region" description="Acidic residues" evidence="1">
    <location>
        <begin position="471"/>
        <end position="496"/>
    </location>
</feature>
<evidence type="ECO:0000313" key="2">
    <source>
        <dbReference type="EMBL" id="MBO8443339.1"/>
    </source>
</evidence>
<reference evidence="2" key="2">
    <citation type="journal article" date="2021" name="PeerJ">
        <title>Extensive microbial diversity within the chicken gut microbiome revealed by metagenomics and culture.</title>
        <authorList>
            <person name="Gilroy R."/>
            <person name="Ravi A."/>
            <person name="Getino M."/>
            <person name="Pursley I."/>
            <person name="Horton D.L."/>
            <person name="Alikhan N.F."/>
            <person name="Baker D."/>
            <person name="Gharbi K."/>
            <person name="Hall N."/>
            <person name="Watson M."/>
            <person name="Adriaenssens E.M."/>
            <person name="Foster-Nyarko E."/>
            <person name="Jarju S."/>
            <person name="Secka A."/>
            <person name="Antonio M."/>
            <person name="Oren A."/>
            <person name="Chaudhuri R.R."/>
            <person name="La Ragione R."/>
            <person name="Hildebrand F."/>
            <person name="Pallen M.J."/>
        </authorList>
    </citation>
    <scope>NUCLEOTIDE SEQUENCE</scope>
    <source>
        <strain evidence="2">11167</strain>
    </source>
</reference>
<reference evidence="2" key="1">
    <citation type="submission" date="2020-10" db="EMBL/GenBank/DDBJ databases">
        <authorList>
            <person name="Gilroy R."/>
        </authorList>
    </citation>
    <scope>NUCLEOTIDE SEQUENCE</scope>
    <source>
        <strain evidence="2">11167</strain>
    </source>
</reference>